<reference evidence="1 2" key="1">
    <citation type="journal article" date="2010" name="J. Bacteriol.">
        <title>Complete genome sequence of the thermophilic, obligately chemolithoautotrophic hydrogen-oxidizing bacterium Hydrogenobacter thermophilus TK-6.</title>
        <authorList>
            <person name="Arai H."/>
            <person name="Kanbe H."/>
            <person name="Ishii M."/>
            <person name="Igarashi Y."/>
        </authorList>
    </citation>
    <scope>NUCLEOTIDE SEQUENCE [LARGE SCALE GENOMIC DNA]</scope>
    <source>
        <strain evidence="2">DSM 6534 / IAM 12695 / TK-6 [Tokyo]</strain>
    </source>
</reference>
<sequence>MKNPFQEFTRYSEWKERFLKDRDRIKEINPKSSRLSEAIAAMYVGGLEHRTQDEEIKKWTDWAGEKTYRTFNGFPQLSDEELSFLFYCLGKLFVPLLLHEKGVKSESFKALTQEEQESAVSDVLDTIWENHIIRILQVLPYMGLKETTK</sequence>
<proteinExistence type="predicted"/>
<name>D3DGI3_HYDTT</name>
<protein>
    <submittedName>
        <fullName evidence="1">Uncharacterized protein</fullName>
    </submittedName>
</protein>
<dbReference type="EMBL" id="AP011112">
    <property type="protein sequence ID" value="BAI68935.1"/>
    <property type="molecule type" value="Genomic_DNA"/>
</dbReference>
<evidence type="ECO:0000313" key="2">
    <source>
        <dbReference type="Proteomes" id="UP000002574"/>
    </source>
</evidence>
<evidence type="ECO:0000313" key="1">
    <source>
        <dbReference type="EMBL" id="BAI68935.1"/>
    </source>
</evidence>
<dbReference type="KEGG" id="hte:Hydth_0469"/>
<dbReference type="STRING" id="608538.HTH_0471"/>
<dbReference type="KEGG" id="hth:HTH_0471"/>
<dbReference type="AlphaFoldDB" id="D3DGI3"/>
<accession>D3DGI3</accession>
<dbReference type="Proteomes" id="UP000002574">
    <property type="component" value="Chromosome"/>
</dbReference>
<organism evidence="1 2">
    <name type="scientific">Hydrogenobacter thermophilus (strain DSM 6534 / IAM 12695 / TK-6)</name>
    <dbReference type="NCBI Taxonomy" id="608538"/>
    <lineage>
        <taxon>Bacteria</taxon>
        <taxon>Pseudomonadati</taxon>
        <taxon>Aquificota</taxon>
        <taxon>Aquificia</taxon>
        <taxon>Aquificales</taxon>
        <taxon>Aquificaceae</taxon>
        <taxon>Hydrogenobacter</taxon>
    </lineage>
</organism>
<keyword evidence="2" id="KW-1185">Reference proteome</keyword>
<dbReference type="RefSeq" id="WP_012963118.1">
    <property type="nucleotide sequence ID" value="NC_013799.1"/>
</dbReference>
<dbReference type="OrthoDB" id="14193at2"/>
<gene>
    <name evidence="1" type="ordered locus">HTH_0471</name>
</gene>